<evidence type="ECO:0000313" key="1">
    <source>
        <dbReference type="EMBL" id="GFT98285.1"/>
    </source>
</evidence>
<keyword evidence="2" id="KW-1185">Reference proteome</keyword>
<organism evidence="1 2">
    <name type="scientific">Nephila pilipes</name>
    <name type="common">Giant wood spider</name>
    <name type="synonym">Nephila maculata</name>
    <dbReference type="NCBI Taxonomy" id="299642"/>
    <lineage>
        <taxon>Eukaryota</taxon>
        <taxon>Metazoa</taxon>
        <taxon>Ecdysozoa</taxon>
        <taxon>Arthropoda</taxon>
        <taxon>Chelicerata</taxon>
        <taxon>Arachnida</taxon>
        <taxon>Araneae</taxon>
        <taxon>Araneomorphae</taxon>
        <taxon>Entelegynae</taxon>
        <taxon>Araneoidea</taxon>
        <taxon>Nephilidae</taxon>
        <taxon>Nephila</taxon>
    </lineage>
</organism>
<dbReference type="Proteomes" id="UP000887013">
    <property type="component" value="Unassembled WGS sequence"/>
</dbReference>
<reference evidence="1" key="1">
    <citation type="submission" date="2020-08" db="EMBL/GenBank/DDBJ databases">
        <title>Multicomponent nature underlies the extraordinary mechanical properties of spider dragline silk.</title>
        <authorList>
            <person name="Kono N."/>
            <person name="Nakamura H."/>
            <person name="Mori M."/>
            <person name="Yoshida Y."/>
            <person name="Ohtoshi R."/>
            <person name="Malay A.D."/>
            <person name="Moran D.A.P."/>
            <person name="Tomita M."/>
            <person name="Numata K."/>
            <person name="Arakawa K."/>
        </authorList>
    </citation>
    <scope>NUCLEOTIDE SEQUENCE</scope>
</reference>
<dbReference type="AlphaFoldDB" id="A0A8X6U701"/>
<proteinExistence type="predicted"/>
<comment type="caution">
    <text evidence="1">The sequence shown here is derived from an EMBL/GenBank/DDBJ whole genome shotgun (WGS) entry which is preliminary data.</text>
</comment>
<dbReference type="EMBL" id="BMAW01122295">
    <property type="protein sequence ID" value="GFT98285.1"/>
    <property type="molecule type" value="Genomic_DNA"/>
</dbReference>
<gene>
    <name evidence="1" type="ORF">NPIL_361661</name>
</gene>
<evidence type="ECO:0000313" key="2">
    <source>
        <dbReference type="Proteomes" id="UP000887013"/>
    </source>
</evidence>
<name>A0A8X6U701_NEPPI</name>
<accession>A0A8X6U701</accession>
<protein>
    <submittedName>
        <fullName evidence="1">Uncharacterized protein</fullName>
    </submittedName>
</protein>
<sequence length="245" mass="28064">MKTSPAKKIVRMRDAIQTTFEILNKLWTVFDGSNKSGKRLRRASLESRIVGSRQATPAAFDGPNAHARFSSFLCRTNFRSPLTVASEGFLRERSLHWDGRQPFAEERTNPSPLGISRLNFIASLQHALSYTTRRSVIRPHTAASDFISQRRNHLVEIKPDPRIEILLSDQRLKKAFTKTRLHSSCRERRAKRCVDRPAQSLSSERSGKASCLGTGGEEKFAHLFRRLVKVLFFGIFRYTFLWISE</sequence>